<dbReference type="EC" id="3.1.3.-" evidence="1"/>
<dbReference type="InterPro" id="IPR036412">
    <property type="entry name" value="HAD-like_sf"/>
</dbReference>
<dbReference type="NCBIfam" id="TIGR01549">
    <property type="entry name" value="HAD-SF-IA-v1"/>
    <property type="match status" value="1"/>
</dbReference>
<name>A0ABW4T2Z4_9ACTN</name>
<dbReference type="InterPro" id="IPR023214">
    <property type="entry name" value="HAD_sf"/>
</dbReference>
<evidence type="ECO:0000313" key="2">
    <source>
        <dbReference type="Proteomes" id="UP001597368"/>
    </source>
</evidence>
<dbReference type="RefSeq" id="WP_379574980.1">
    <property type="nucleotide sequence ID" value="NZ_JBHUFV010000036.1"/>
</dbReference>
<dbReference type="PRINTS" id="PR00413">
    <property type="entry name" value="HADHALOGNASE"/>
</dbReference>
<keyword evidence="2" id="KW-1185">Reference proteome</keyword>
<dbReference type="PANTHER" id="PTHR46649:SF4">
    <property type="entry name" value="HALOACID DEHALOGENASE-LIKE HYDROLASE (HAD) SUPERFAMILY PROTEIN"/>
    <property type="match status" value="1"/>
</dbReference>
<reference evidence="2" key="1">
    <citation type="journal article" date="2019" name="Int. J. Syst. Evol. Microbiol.">
        <title>The Global Catalogue of Microorganisms (GCM) 10K type strain sequencing project: providing services to taxonomists for standard genome sequencing and annotation.</title>
        <authorList>
            <consortium name="The Broad Institute Genomics Platform"/>
            <consortium name="The Broad Institute Genome Sequencing Center for Infectious Disease"/>
            <person name="Wu L."/>
            <person name="Ma J."/>
        </authorList>
    </citation>
    <scope>NUCLEOTIDE SEQUENCE [LARGE SCALE GENOMIC DNA]</scope>
    <source>
        <strain evidence="2">ICMP 6774ER</strain>
    </source>
</reference>
<dbReference type="Pfam" id="PF00702">
    <property type="entry name" value="Hydrolase"/>
    <property type="match status" value="1"/>
</dbReference>
<dbReference type="SUPFAM" id="SSF56784">
    <property type="entry name" value="HAD-like"/>
    <property type="match status" value="1"/>
</dbReference>
<dbReference type="NCBIfam" id="TIGR01509">
    <property type="entry name" value="HAD-SF-IA-v3"/>
    <property type="match status" value="1"/>
</dbReference>
<comment type="caution">
    <text evidence="1">The sequence shown here is derived from an EMBL/GenBank/DDBJ whole genome shotgun (WGS) entry which is preliminary data.</text>
</comment>
<dbReference type="Gene3D" id="3.40.50.1000">
    <property type="entry name" value="HAD superfamily/HAD-like"/>
    <property type="match status" value="1"/>
</dbReference>
<dbReference type="GO" id="GO:0016787">
    <property type="term" value="F:hydrolase activity"/>
    <property type="evidence" value="ECO:0007669"/>
    <property type="project" value="UniProtKB-KW"/>
</dbReference>
<dbReference type="SFLD" id="SFLDG01129">
    <property type="entry name" value="C1.5:_HAD__Beta-PGM__Phosphata"/>
    <property type="match status" value="1"/>
</dbReference>
<gene>
    <name evidence="1" type="ORF">ACFSKW_25700</name>
</gene>
<proteinExistence type="predicted"/>
<organism evidence="1 2">
    <name type="scientific">Nonomuraea mangrovi</name>
    <dbReference type="NCBI Taxonomy" id="2316207"/>
    <lineage>
        <taxon>Bacteria</taxon>
        <taxon>Bacillati</taxon>
        <taxon>Actinomycetota</taxon>
        <taxon>Actinomycetes</taxon>
        <taxon>Streptosporangiales</taxon>
        <taxon>Streptosporangiaceae</taxon>
        <taxon>Nonomuraea</taxon>
    </lineage>
</organism>
<accession>A0ABW4T2Z4</accession>
<protein>
    <submittedName>
        <fullName evidence="1">HAD family hydrolase</fullName>
        <ecNumber evidence="1">3.1.3.-</ecNumber>
    </submittedName>
</protein>
<dbReference type="Proteomes" id="UP001597368">
    <property type="component" value="Unassembled WGS sequence"/>
</dbReference>
<dbReference type="PANTHER" id="PTHR46649">
    <property type="match status" value="1"/>
</dbReference>
<evidence type="ECO:0000313" key="1">
    <source>
        <dbReference type="EMBL" id="MFD1934874.1"/>
    </source>
</evidence>
<dbReference type="SFLD" id="SFLDS00003">
    <property type="entry name" value="Haloacid_Dehalogenase"/>
    <property type="match status" value="1"/>
</dbReference>
<dbReference type="InterPro" id="IPR006439">
    <property type="entry name" value="HAD-SF_hydro_IA"/>
</dbReference>
<dbReference type="EMBL" id="JBHUFV010000036">
    <property type="protein sequence ID" value="MFD1934874.1"/>
    <property type="molecule type" value="Genomic_DNA"/>
</dbReference>
<keyword evidence="1" id="KW-0378">Hydrolase</keyword>
<sequence>MKREDHLVKGVMFDFSGTLLRIEPIEQWLRGALDDSGRLVRDDAEVTACADRLRLMGAQPGGPVPHVVPQHLADLWRDRDLTGVHHRACYTALAREAQLPDPALAEALYERTFHPMAWQPYPDTVHVLRELRQRGVPTAVVSNIGWDLRPVFKFHGLAQYIDFFVLSYEIGVMKPDPRIFHVACDELGLAPDSVLMVGDDRDADTGAATLGCPVHLVEPLPVSARPDSLTRVLDLLGDGYR</sequence>